<organism evidence="4 5">
    <name type="scientific">Zoogloea ramigera</name>
    <dbReference type="NCBI Taxonomy" id="350"/>
    <lineage>
        <taxon>Bacteria</taxon>
        <taxon>Pseudomonadati</taxon>
        <taxon>Pseudomonadota</taxon>
        <taxon>Betaproteobacteria</taxon>
        <taxon>Rhodocyclales</taxon>
        <taxon>Zoogloeaceae</taxon>
        <taxon>Zoogloea</taxon>
    </lineage>
</organism>
<dbReference type="SUPFAM" id="SSF47188">
    <property type="entry name" value="Hemerythrin-like"/>
    <property type="match status" value="1"/>
</dbReference>
<name>A0A4Y4D4Z1_ZOORA</name>
<dbReference type="AlphaFoldDB" id="A0A4Y4D4Z1"/>
<evidence type="ECO:0000256" key="1">
    <source>
        <dbReference type="ARBA" id="ARBA00010587"/>
    </source>
</evidence>
<dbReference type="InterPro" id="IPR035938">
    <property type="entry name" value="Hemerythrin-like_sf"/>
</dbReference>
<dbReference type="OrthoDB" id="9181153at2"/>
<reference evidence="4 5" key="1">
    <citation type="submission" date="2019-06" db="EMBL/GenBank/DDBJ databases">
        <title>Whole genome shotgun sequence of Zoogloea ramigera NBRC 15342.</title>
        <authorList>
            <person name="Hosoyama A."/>
            <person name="Uohara A."/>
            <person name="Ohji S."/>
            <person name="Ichikawa N."/>
        </authorList>
    </citation>
    <scope>NUCLEOTIDE SEQUENCE [LARGE SCALE GENOMIC DNA]</scope>
    <source>
        <strain evidence="4 5">NBRC 15342</strain>
    </source>
</reference>
<evidence type="ECO:0000256" key="3">
    <source>
        <dbReference type="ARBA" id="ARBA00023004"/>
    </source>
</evidence>
<keyword evidence="2" id="KW-0479">Metal-binding</keyword>
<dbReference type="Gene3D" id="1.20.120.50">
    <property type="entry name" value="Hemerythrin-like"/>
    <property type="match status" value="1"/>
</dbReference>
<evidence type="ECO:0000256" key="2">
    <source>
        <dbReference type="ARBA" id="ARBA00022723"/>
    </source>
</evidence>
<dbReference type="EMBL" id="BJNV01000159">
    <property type="protein sequence ID" value="GEC97830.1"/>
    <property type="molecule type" value="Genomic_DNA"/>
</dbReference>
<evidence type="ECO:0008006" key="6">
    <source>
        <dbReference type="Google" id="ProtNLM"/>
    </source>
</evidence>
<dbReference type="GO" id="GO:0046872">
    <property type="term" value="F:metal ion binding"/>
    <property type="evidence" value="ECO:0007669"/>
    <property type="project" value="UniProtKB-KW"/>
</dbReference>
<comment type="caution">
    <text evidence="4">The sequence shown here is derived from an EMBL/GenBank/DDBJ whole genome shotgun (WGS) entry which is preliminary data.</text>
</comment>
<accession>A0A4Y4D4Z1</accession>
<evidence type="ECO:0000313" key="4">
    <source>
        <dbReference type="EMBL" id="GEC97830.1"/>
    </source>
</evidence>
<comment type="similarity">
    <text evidence="1">Belongs to the hemerythrin family.</text>
</comment>
<gene>
    <name evidence="4" type="ORF">ZRA01_39030</name>
</gene>
<evidence type="ECO:0000313" key="5">
    <source>
        <dbReference type="Proteomes" id="UP000318422"/>
    </source>
</evidence>
<keyword evidence="5" id="KW-1185">Reference proteome</keyword>
<sequence length="131" mass="14867">MICSNALSSPNGLLLQATIRRLEDLGLQTLRATSTGDAEAAITLFAQFTDCMYRSFALEERWLNTWFSPDRDAHVREHTHLIELTVEHYMSVMTDDRLTCASIRRALEGAILPHIVTRDRALLQHHHTVAP</sequence>
<dbReference type="Proteomes" id="UP000318422">
    <property type="component" value="Unassembled WGS sequence"/>
</dbReference>
<keyword evidence="3" id="KW-0408">Iron</keyword>
<protein>
    <recommendedName>
        <fullName evidence="6">Hemerythrin-like domain-containing protein</fullName>
    </recommendedName>
</protein>
<proteinExistence type="inferred from homology"/>